<dbReference type="GO" id="GO:0016787">
    <property type="term" value="F:hydrolase activity"/>
    <property type="evidence" value="ECO:0007669"/>
    <property type="project" value="TreeGrafter"/>
</dbReference>
<dbReference type="Proteomes" id="UP000276133">
    <property type="component" value="Unassembled WGS sequence"/>
</dbReference>
<organism evidence="5 6">
    <name type="scientific">Brachionus plicatilis</name>
    <name type="common">Marine rotifer</name>
    <name type="synonym">Brachionus muelleri</name>
    <dbReference type="NCBI Taxonomy" id="10195"/>
    <lineage>
        <taxon>Eukaryota</taxon>
        <taxon>Metazoa</taxon>
        <taxon>Spiralia</taxon>
        <taxon>Gnathifera</taxon>
        <taxon>Rotifera</taxon>
        <taxon>Eurotatoria</taxon>
        <taxon>Monogononta</taxon>
        <taxon>Pseudotrocha</taxon>
        <taxon>Ploima</taxon>
        <taxon>Brachionidae</taxon>
        <taxon>Brachionus</taxon>
    </lineage>
</organism>
<accession>A0A3M7SFY7</accession>
<dbReference type="GO" id="GO:0016829">
    <property type="term" value="F:lyase activity"/>
    <property type="evidence" value="ECO:0007669"/>
    <property type="project" value="UniProtKB-KW"/>
</dbReference>
<reference evidence="5 6" key="1">
    <citation type="journal article" date="2018" name="Sci. Rep.">
        <title>Genomic signatures of local adaptation to the degree of environmental predictability in rotifers.</title>
        <authorList>
            <person name="Franch-Gras L."/>
            <person name="Hahn C."/>
            <person name="Garcia-Roger E.M."/>
            <person name="Carmona M.J."/>
            <person name="Serra M."/>
            <person name="Gomez A."/>
        </authorList>
    </citation>
    <scope>NUCLEOTIDE SEQUENCE [LARGE SCALE GENOMIC DNA]</scope>
    <source>
        <strain evidence="5">HYR1</strain>
    </source>
</reference>
<sequence length="350" mass="39872">MNIRYYLIVLNPIQNYEELHGDLRLPDVVPLEGNLKSNTELEKTIYVGKGKLIGPECIAFDKDDFLYTGIVNGQIIRVNSKNLSDIAFVAQTGNQTQAFCEKKNSLEACGRPLGLRFRENDYENLYVADAFHGILKINVKTGIKTTVVDSKDKRFGKRPLKFTNDLDIDQDLIFFVDTSYVRSVDQGLLEYLEAQPRGRLFSYNEKTDQLDLLLENLFFPNGLQLMPDKNSILINENEMSRIVEFVLKGEKKGDVRVFSQTPGFGDTIRLTDNKTLIVPIAVARISKFYSILDFLGTWPSIRNFIGKIFDFGYLFFLFPKYGLLAEYDLKGNALNSWHDPSGKIVENIAT</sequence>
<protein>
    <submittedName>
        <fullName evidence="5">Adipocyte plasma membrane-associated</fullName>
        <ecNumber evidence="5">4.3.3.2</ecNumber>
    </submittedName>
</protein>
<dbReference type="EMBL" id="REGN01001455">
    <property type="protein sequence ID" value="RNA34547.1"/>
    <property type="molecule type" value="Genomic_DNA"/>
</dbReference>
<evidence type="ECO:0000259" key="4">
    <source>
        <dbReference type="Pfam" id="PF03088"/>
    </source>
</evidence>
<dbReference type="SUPFAM" id="SSF63829">
    <property type="entry name" value="Calcium-dependent phosphotriesterase"/>
    <property type="match status" value="1"/>
</dbReference>
<evidence type="ECO:0000256" key="2">
    <source>
        <dbReference type="ARBA" id="ARBA00022553"/>
    </source>
</evidence>
<dbReference type="Pfam" id="PF20067">
    <property type="entry name" value="SSL_N"/>
    <property type="match status" value="1"/>
</dbReference>
<dbReference type="PANTHER" id="PTHR10426:SF88">
    <property type="entry name" value="ADIPOCYTE PLASMA MEMBRANE-ASSOCIATED PROTEIN HEMOMUCIN-RELATED"/>
    <property type="match status" value="1"/>
</dbReference>
<keyword evidence="6" id="KW-1185">Reference proteome</keyword>
<feature type="non-terminal residue" evidence="5">
    <location>
        <position position="350"/>
    </location>
</feature>
<dbReference type="InterPro" id="IPR018119">
    <property type="entry name" value="Strictosidine_synth_cons-reg"/>
</dbReference>
<comment type="caution">
    <text evidence="5">The sequence shown here is derived from an EMBL/GenBank/DDBJ whole genome shotgun (WGS) entry which is preliminary data.</text>
</comment>
<dbReference type="Gene3D" id="2.120.10.30">
    <property type="entry name" value="TolB, C-terminal domain"/>
    <property type="match status" value="1"/>
</dbReference>
<dbReference type="OrthoDB" id="5307922at2759"/>
<dbReference type="EC" id="4.3.3.2" evidence="5"/>
<dbReference type="STRING" id="10195.A0A3M7SFY7"/>
<name>A0A3M7SFY7_BRAPC</name>
<dbReference type="GO" id="GO:0012505">
    <property type="term" value="C:endomembrane system"/>
    <property type="evidence" value="ECO:0007669"/>
    <property type="project" value="TreeGrafter"/>
</dbReference>
<feature type="domain" description="Strictosidine synthase conserved region" evidence="4">
    <location>
        <begin position="164"/>
        <end position="249"/>
    </location>
</feature>
<keyword evidence="2" id="KW-0597">Phosphoprotein</keyword>
<dbReference type="AlphaFoldDB" id="A0A3M7SFY7"/>
<evidence type="ECO:0000256" key="3">
    <source>
        <dbReference type="ARBA" id="ARBA00023180"/>
    </source>
</evidence>
<dbReference type="InterPro" id="IPR011042">
    <property type="entry name" value="6-blade_b-propeller_TolB-like"/>
</dbReference>
<keyword evidence="5" id="KW-0456">Lyase</keyword>
<gene>
    <name evidence="5" type="ORF">BpHYR1_019088</name>
</gene>
<evidence type="ECO:0000256" key="1">
    <source>
        <dbReference type="ARBA" id="ARBA00009191"/>
    </source>
</evidence>
<evidence type="ECO:0000313" key="6">
    <source>
        <dbReference type="Proteomes" id="UP000276133"/>
    </source>
</evidence>
<dbReference type="Pfam" id="PF03088">
    <property type="entry name" value="Str_synth"/>
    <property type="match status" value="1"/>
</dbReference>
<dbReference type="PANTHER" id="PTHR10426">
    <property type="entry name" value="STRICTOSIDINE SYNTHASE-RELATED"/>
    <property type="match status" value="1"/>
</dbReference>
<comment type="similarity">
    <text evidence="1">Belongs to the strictosidine synthase family.</text>
</comment>
<proteinExistence type="inferred from homology"/>
<keyword evidence="3" id="KW-0325">Glycoprotein</keyword>
<evidence type="ECO:0000313" key="5">
    <source>
        <dbReference type="EMBL" id="RNA34547.1"/>
    </source>
</evidence>